<accession>A0ABR8CNC1</accession>
<evidence type="ECO:0000313" key="1">
    <source>
        <dbReference type="EMBL" id="MBD2344363.1"/>
    </source>
</evidence>
<evidence type="ECO:0000313" key="2">
    <source>
        <dbReference type="Proteomes" id="UP000607281"/>
    </source>
</evidence>
<sequence length="89" mass="9982">MVEPQTEQLLELFADDPDSVEEMLEEVMKDQLAHPLVMSPENYQKLINQLNKLEDMLLGQTAENALSESTMVGTENFTSALERLANAEA</sequence>
<keyword evidence="2" id="KW-1185">Reference proteome</keyword>
<comment type="caution">
    <text evidence="1">The sequence shown here is derived from an EMBL/GenBank/DDBJ whole genome shotgun (WGS) entry which is preliminary data.</text>
</comment>
<organism evidence="1 2">
    <name type="scientific">Anabaena subtropica FACHB-260</name>
    <dbReference type="NCBI Taxonomy" id="2692884"/>
    <lineage>
        <taxon>Bacteria</taxon>
        <taxon>Bacillati</taxon>
        <taxon>Cyanobacteriota</taxon>
        <taxon>Cyanophyceae</taxon>
        <taxon>Nostocales</taxon>
        <taxon>Nostocaceae</taxon>
        <taxon>Anabaena</taxon>
    </lineage>
</organism>
<dbReference type="Proteomes" id="UP000607281">
    <property type="component" value="Unassembled WGS sequence"/>
</dbReference>
<reference evidence="1 2" key="1">
    <citation type="journal article" date="2020" name="ISME J.">
        <title>Comparative genomics reveals insights into cyanobacterial evolution and habitat adaptation.</title>
        <authorList>
            <person name="Chen M.Y."/>
            <person name="Teng W.K."/>
            <person name="Zhao L."/>
            <person name="Hu C.X."/>
            <person name="Zhou Y.K."/>
            <person name="Han B.P."/>
            <person name="Song L.R."/>
            <person name="Shu W.S."/>
        </authorList>
    </citation>
    <scope>NUCLEOTIDE SEQUENCE [LARGE SCALE GENOMIC DNA]</scope>
    <source>
        <strain evidence="1 2">FACHB-260</strain>
    </source>
</reference>
<protein>
    <submittedName>
        <fullName evidence="1">Prevent-host-death protein</fullName>
    </submittedName>
</protein>
<dbReference type="EMBL" id="JACJRF010000012">
    <property type="protein sequence ID" value="MBD2344363.1"/>
    <property type="molecule type" value="Genomic_DNA"/>
</dbReference>
<name>A0ABR8CNC1_9NOST</name>
<gene>
    <name evidence="1" type="ORF">H6G18_09405</name>
</gene>
<proteinExistence type="predicted"/>